<dbReference type="InterPro" id="IPR056121">
    <property type="entry name" value="DUF7704"/>
</dbReference>
<dbReference type="Pfam" id="PF24803">
    <property type="entry name" value="DUF7704"/>
    <property type="match status" value="1"/>
</dbReference>
<evidence type="ECO:0000313" key="4">
    <source>
        <dbReference type="Proteomes" id="UP000013776"/>
    </source>
</evidence>
<dbReference type="AlphaFoldDB" id="R4XGZ7"/>
<keyword evidence="4" id="KW-1185">Reference proteome</keyword>
<dbReference type="EMBL" id="CAHR02000359">
    <property type="protein sequence ID" value="CCG84963.1"/>
    <property type="molecule type" value="Genomic_DNA"/>
</dbReference>
<comment type="caution">
    <text evidence="3">The sequence shown here is derived from an EMBL/GenBank/DDBJ whole genome shotgun (WGS) entry which is preliminary data.</text>
</comment>
<feature type="domain" description="DUF7704" evidence="2">
    <location>
        <begin position="3"/>
        <end position="142"/>
    </location>
</feature>
<dbReference type="PANTHER" id="PTHR37019:SF1">
    <property type="entry name" value="EXPERA DOMAIN-CONTAINING PROTEIN"/>
    <property type="match status" value="1"/>
</dbReference>
<reference evidence="3 4" key="1">
    <citation type="journal article" date="2013" name="MBio">
        <title>Genome sequencing of the plant pathogen Taphrina deformans, the causal agent of peach leaf curl.</title>
        <authorList>
            <person name="Cisse O.H."/>
            <person name="Almeida J.M.G.C.F."/>
            <person name="Fonseca A."/>
            <person name="Kumar A.A."/>
            <person name="Salojaervi J."/>
            <person name="Overmyer K."/>
            <person name="Hauser P.M."/>
            <person name="Pagni M."/>
        </authorList>
    </citation>
    <scope>NUCLEOTIDE SEQUENCE [LARGE SCALE GENOMIC DNA]</scope>
    <source>
        <strain evidence="4">PYCC 5710 / ATCC 11124 / CBS 356.35 / IMI 108563 / JCM 9778 / NBRC 8474</strain>
    </source>
</reference>
<feature type="transmembrane region" description="Helical" evidence="1">
    <location>
        <begin position="122"/>
        <end position="144"/>
    </location>
</feature>
<evidence type="ECO:0000259" key="2">
    <source>
        <dbReference type="Pfam" id="PF24803"/>
    </source>
</evidence>
<accession>R4XGZ7</accession>
<proteinExistence type="predicted"/>
<dbReference type="VEuPathDB" id="FungiDB:TAPDE_005529"/>
<name>R4XGZ7_TAPDE</name>
<feature type="transmembrane region" description="Helical" evidence="1">
    <location>
        <begin position="52"/>
        <end position="75"/>
    </location>
</feature>
<dbReference type="OrthoDB" id="5313995at2759"/>
<evidence type="ECO:0000313" key="3">
    <source>
        <dbReference type="EMBL" id="CCG84963.1"/>
    </source>
</evidence>
<protein>
    <recommendedName>
        <fullName evidence="2">DUF7704 domain-containing protein</fullName>
    </recommendedName>
</protein>
<keyword evidence="1" id="KW-0812">Transmembrane</keyword>
<feature type="transmembrane region" description="Helical" evidence="1">
    <location>
        <begin position="12"/>
        <end position="32"/>
    </location>
</feature>
<dbReference type="Proteomes" id="UP000013776">
    <property type="component" value="Unassembled WGS sequence"/>
</dbReference>
<sequence length="153" mass="16988">MAATSIPFFYRSAFVIFDIALPVFGVWAYTTAPRFILRTFSISPAFPPATETIVLLDALAGWHAVLIALSLGFLITKRDDIVVWQVLQLAILVLDIFMLGAFARQLSTEGRTDFELWNNNDWSNVTGTAVIAFVRFAFLCGIGIGRHEKSKVS</sequence>
<keyword evidence="1" id="KW-1133">Transmembrane helix</keyword>
<organism evidence="3 4">
    <name type="scientific">Taphrina deformans (strain PYCC 5710 / ATCC 11124 / CBS 356.35 / IMI 108563 / JCM 9778 / NBRC 8474)</name>
    <name type="common">Peach leaf curl fungus</name>
    <name type="synonym">Lalaria deformans</name>
    <dbReference type="NCBI Taxonomy" id="1097556"/>
    <lineage>
        <taxon>Eukaryota</taxon>
        <taxon>Fungi</taxon>
        <taxon>Dikarya</taxon>
        <taxon>Ascomycota</taxon>
        <taxon>Taphrinomycotina</taxon>
        <taxon>Taphrinomycetes</taxon>
        <taxon>Taphrinales</taxon>
        <taxon>Taphrinaceae</taxon>
        <taxon>Taphrina</taxon>
    </lineage>
</organism>
<keyword evidence="1" id="KW-0472">Membrane</keyword>
<gene>
    <name evidence="3" type="ORF">TAPDE_005529</name>
</gene>
<feature type="transmembrane region" description="Helical" evidence="1">
    <location>
        <begin position="82"/>
        <end position="102"/>
    </location>
</feature>
<dbReference type="PANTHER" id="PTHR37019">
    <property type="entry name" value="CHROMOSOME 1, WHOLE GENOME SHOTGUN SEQUENCE"/>
    <property type="match status" value="1"/>
</dbReference>
<evidence type="ECO:0000256" key="1">
    <source>
        <dbReference type="SAM" id="Phobius"/>
    </source>
</evidence>